<evidence type="ECO:0000313" key="1">
    <source>
        <dbReference type="EMBL" id="KAL0150379.1"/>
    </source>
</evidence>
<dbReference type="AlphaFoldDB" id="A0ABD0MKI3"/>
<protein>
    <recommendedName>
        <fullName evidence="3">Transposase</fullName>
    </recommendedName>
</protein>
<accession>A0ABD0MKI3</accession>
<dbReference type="InterPro" id="IPR036397">
    <property type="entry name" value="RNaseH_sf"/>
</dbReference>
<feature type="non-terminal residue" evidence="1">
    <location>
        <position position="143"/>
    </location>
</feature>
<keyword evidence="2" id="KW-1185">Reference proteome</keyword>
<name>A0ABD0MKI3_CIRMR</name>
<reference evidence="1 2" key="1">
    <citation type="submission" date="2024-05" db="EMBL/GenBank/DDBJ databases">
        <title>Genome sequencing and assembly of Indian major carp, Cirrhinus mrigala (Hamilton, 1822).</title>
        <authorList>
            <person name="Mohindra V."/>
            <person name="Chowdhury L.M."/>
            <person name="Lal K."/>
            <person name="Jena J.K."/>
        </authorList>
    </citation>
    <scope>NUCLEOTIDE SEQUENCE [LARGE SCALE GENOMIC DNA]</scope>
    <source>
        <strain evidence="1">CM1030</strain>
        <tissue evidence="1">Blood</tissue>
    </source>
</reference>
<dbReference type="EMBL" id="JAMKFB020000295">
    <property type="protein sequence ID" value="KAL0150379.1"/>
    <property type="molecule type" value="Genomic_DNA"/>
</dbReference>
<dbReference type="Gene3D" id="3.30.420.10">
    <property type="entry name" value="Ribonuclease H-like superfamily/Ribonuclease H"/>
    <property type="match status" value="1"/>
</dbReference>
<dbReference type="Proteomes" id="UP001529510">
    <property type="component" value="Unassembled WGS sequence"/>
</dbReference>
<evidence type="ECO:0008006" key="3">
    <source>
        <dbReference type="Google" id="ProtNLM"/>
    </source>
</evidence>
<evidence type="ECO:0000313" key="2">
    <source>
        <dbReference type="Proteomes" id="UP001529510"/>
    </source>
</evidence>
<organism evidence="1 2">
    <name type="scientific">Cirrhinus mrigala</name>
    <name type="common">Mrigala</name>
    <dbReference type="NCBI Taxonomy" id="683832"/>
    <lineage>
        <taxon>Eukaryota</taxon>
        <taxon>Metazoa</taxon>
        <taxon>Chordata</taxon>
        <taxon>Craniata</taxon>
        <taxon>Vertebrata</taxon>
        <taxon>Euteleostomi</taxon>
        <taxon>Actinopterygii</taxon>
        <taxon>Neopterygii</taxon>
        <taxon>Teleostei</taxon>
        <taxon>Ostariophysi</taxon>
        <taxon>Cypriniformes</taxon>
        <taxon>Cyprinidae</taxon>
        <taxon>Labeoninae</taxon>
        <taxon>Labeonini</taxon>
        <taxon>Cirrhinus</taxon>
    </lineage>
</organism>
<gene>
    <name evidence="1" type="ORF">M9458_054196</name>
</gene>
<sequence length="143" mass="16493">MNTRQVRPLCWGILLNTTLDKEEQKGQLEHAKIHLDRPVEFWKNVLWSDVTKLELFGPMDQRYVWSKKGKAYKQKNTISIVKRGGGPVLLWGCFTVAGSGYHDHMKDFIDSLKYQAILARIVMLLVQRVKLIINGLSCRTIIP</sequence>
<comment type="caution">
    <text evidence="1">The sequence shown here is derived from an EMBL/GenBank/DDBJ whole genome shotgun (WGS) entry which is preliminary data.</text>
</comment>
<proteinExistence type="predicted"/>